<feature type="domain" description="Class III cytochrome C" evidence="6">
    <location>
        <begin position="26"/>
        <end position="79"/>
    </location>
</feature>
<dbReference type="InterPro" id="IPR036280">
    <property type="entry name" value="Multihaem_cyt_sf"/>
</dbReference>
<dbReference type="AlphaFoldDB" id="A0A1F7SNU3"/>
<dbReference type="PANTHER" id="PTHR39425">
    <property type="entry name" value="LIPOPROTEIN CYTOCHROME C"/>
    <property type="match status" value="1"/>
</dbReference>
<comment type="caution">
    <text evidence="8">The sequence shown here is derived from an EMBL/GenBank/DDBJ whole genome shotgun (WGS) entry which is preliminary data.</text>
</comment>
<dbReference type="STRING" id="1817883.A3G31_01390"/>
<evidence type="ECO:0000259" key="7">
    <source>
        <dbReference type="Pfam" id="PF14522"/>
    </source>
</evidence>
<evidence type="ECO:0000313" key="8">
    <source>
        <dbReference type="EMBL" id="OGL55449.1"/>
    </source>
</evidence>
<dbReference type="EMBL" id="MGDI01000001">
    <property type="protein sequence ID" value="OGL55449.1"/>
    <property type="molecule type" value="Genomic_DNA"/>
</dbReference>
<dbReference type="GO" id="GO:0020037">
    <property type="term" value="F:heme binding"/>
    <property type="evidence" value="ECO:0007669"/>
    <property type="project" value="InterPro"/>
</dbReference>
<evidence type="ECO:0000256" key="3">
    <source>
        <dbReference type="ARBA" id="ARBA00022723"/>
    </source>
</evidence>
<dbReference type="GO" id="GO:0009055">
    <property type="term" value="F:electron transfer activity"/>
    <property type="evidence" value="ECO:0007669"/>
    <property type="project" value="InterPro"/>
</dbReference>
<dbReference type="Gene3D" id="3.90.10.10">
    <property type="entry name" value="Cytochrome C3"/>
    <property type="match status" value="2"/>
</dbReference>
<dbReference type="Pfam" id="PF14522">
    <property type="entry name" value="Cytochrome_C7"/>
    <property type="match status" value="1"/>
</dbReference>
<dbReference type="PANTHER" id="PTHR39425:SF1">
    <property type="entry name" value="CYTOCHROME C7-LIKE DOMAIN-CONTAINING PROTEIN"/>
    <property type="match status" value="1"/>
</dbReference>
<keyword evidence="1" id="KW-0813">Transport</keyword>
<name>A0A1F7SNU3_9BACT</name>
<gene>
    <name evidence="8" type="ORF">A3G31_01390</name>
</gene>
<keyword evidence="3" id="KW-0479">Metal-binding</keyword>
<evidence type="ECO:0000259" key="6">
    <source>
        <dbReference type="Pfam" id="PF02085"/>
    </source>
</evidence>
<dbReference type="InterPro" id="IPR029467">
    <property type="entry name" value="Cyt_c7-like"/>
</dbReference>
<keyword evidence="2" id="KW-0349">Heme</keyword>
<feature type="domain" description="Cytochrome c7-like" evidence="7">
    <location>
        <begin position="105"/>
        <end position="167"/>
    </location>
</feature>
<evidence type="ECO:0000256" key="4">
    <source>
        <dbReference type="ARBA" id="ARBA00022982"/>
    </source>
</evidence>
<organism evidence="8 9">
    <name type="scientific">Candidatus Schekmanbacteria bacterium RIFCSPLOWO2_12_FULL_38_15</name>
    <dbReference type="NCBI Taxonomy" id="1817883"/>
    <lineage>
        <taxon>Bacteria</taxon>
        <taxon>Candidatus Schekmaniibacteriota</taxon>
    </lineage>
</organism>
<dbReference type="InterPro" id="IPR020942">
    <property type="entry name" value="Cyt_c_III_dom"/>
</dbReference>
<dbReference type="Proteomes" id="UP000178082">
    <property type="component" value="Unassembled WGS sequence"/>
</dbReference>
<protein>
    <submittedName>
        <fullName evidence="8">Uncharacterized protein</fullName>
    </submittedName>
</protein>
<evidence type="ECO:0000256" key="2">
    <source>
        <dbReference type="ARBA" id="ARBA00022617"/>
    </source>
</evidence>
<dbReference type="Pfam" id="PF02085">
    <property type="entry name" value="Cytochrom_CIII"/>
    <property type="match status" value="1"/>
</dbReference>
<dbReference type="GO" id="GO:0046872">
    <property type="term" value="F:metal ion binding"/>
    <property type="evidence" value="ECO:0007669"/>
    <property type="project" value="UniProtKB-KW"/>
</dbReference>
<dbReference type="CDD" id="cd08168">
    <property type="entry name" value="Cytochrom_C3"/>
    <property type="match status" value="1"/>
</dbReference>
<accession>A0A1F7SNU3</accession>
<proteinExistence type="predicted"/>
<evidence type="ECO:0000313" key="9">
    <source>
        <dbReference type="Proteomes" id="UP000178082"/>
    </source>
</evidence>
<sequence length="167" mass="19060">MGKILSTFFILVFIASLFSCLKSSEELQQPINFNHKKHIEQGIECETCHIYIKEESFAGLPELQTCLDCHGSPITKSTEEEKIRNFAKKGISLEWKRIYRLPQHVYFSHRRHVAFANLECQVCHGAIGDAVKPPTKPLKILIMNDCIDCHKSSKKSKISADCIDCHK</sequence>
<evidence type="ECO:0000256" key="1">
    <source>
        <dbReference type="ARBA" id="ARBA00022448"/>
    </source>
</evidence>
<keyword evidence="5" id="KW-0408">Iron</keyword>
<reference evidence="8 9" key="1">
    <citation type="journal article" date="2016" name="Nat. Commun.">
        <title>Thousands of microbial genomes shed light on interconnected biogeochemical processes in an aquifer system.</title>
        <authorList>
            <person name="Anantharaman K."/>
            <person name="Brown C.T."/>
            <person name="Hug L.A."/>
            <person name="Sharon I."/>
            <person name="Castelle C.J."/>
            <person name="Probst A.J."/>
            <person name="Thomas B.C."/>
            <person name="Singh A."/>
            <person name="Wilkins M.J."/>
            <person name="Karaoz U."/>
            <person name="Brodie E.L."/>
            <person name="Williams K.H."/>
            <person name="Hubbard S.S."/>
            <person name="Banfield J.F."/>
        </authorList>
    </citation>
    <scope>NUCLEOTIDE SEQUENCE [LARGE SCALE GENOMIC DNA]</scope>
</reference>
<dbReference type="PROSITE" id="PS51257">
    <property type="entry name" value="PROKAR_LIPOPROTEIN"/>
    <property type="match status" value="1"/>
</dbReference>
<evidence type="ECO:0000256" key="5">
    <source>
        <dbReference type="ARBA" id="ARBA00023004"/>
    </source>
</evidence>
<keyword evidence="4" id="KW-0249">Electron transport</keyword>
<dbReference type="SUPFAM" id="SSF48695">
    <property type="entry name" value="Multiheme cytochromes"/>
    <property type="match status" value="1"/>
</dbReference>